<comment type="caution">
    <text evidence="2">The sequence shown here is derived from an EMBL/GenBank/DDBJ whole genome shotgun (WGS) entry which is preliminary data.</text>
</comment>
<protein>
    <recommendedName>
        <fullName evidence="1">Retrovirus-related Pol polyprotein from transposon TNT 1-94-like beta-barrel domain-containing protein</fullName>
    </recommendedName>
</protein>
<evidence type="ECO:0000313" key="2">
    <source>
        <dbReference type="EMBL" id="KAK9117288.1"/>
    </source>
</evidence>
<keyword evidence="3" id="KW-1185">Reference proteome</keyword>
<dbReference type="InterPro" id="IPR054722">
    <property type="entry name" value="PolX-like_BBD"/>
</dbReference>
<reference evidence="2 3" key="1">
    <citation type="submission" date="2024-01" db="EMBL/GenBank/DDBJ databases">
        <title>Genome assemblies of Stephania.</title>
        <authorList>
            <person name="Yang L."/>
        </authorList>
    </citation>
    <scope>NUCLEOTIDE SEQUENCE [LARGE SCALE GENOMIC DNA]</scope>
    <source>
        <strain evidence="2">QJT</strain>
        <tissue evidence="2">Leaf</tissue>
    </source>
</reference>
<gene>
    <name evidence="2" type="ORF">Sjap_016235</name>
</gene>
<dbReference type="Pfam" id="PF22936">
    <property type="entry name" value="Pol_BBD"/>
    <property type="match status" value="1"/>
</dbReference>
<dbReference type="Proteomes" id="UP001417504">
    <property type="component" value="Unassembled WGS sequence"/>
</dbReference>
<organism evidence="2 3">
    <name type="scientific">Stephania japonica</name>
    <dbReference type="NCBI Taxonomy" id="461633"/>
    <lineage>
        <taxon>Eukaryota</taxon>
        <taxon>Viridiplantae</taxon>
        <taxon>Streptophyta</taxon>
        <taxon>Embryophyta</taxon>
        <taxon>Tracheophyta</taxon>
        <taxon>Spermatophyta</taxon>
        <taxon>Magnoliopsida</taxon>
        <taxon>Ranunculales</taxon>
        <taxon>Menispermaceae</taxon>
        <taxon>Menispermoideae</taxon>
        <taxon>Cissampelideae</taxon>
        <taxon>Stephania</taxon>
    </lineage>
</organism>
<dbReference type="EMBL" id="JBBNAE010000006">
    <property type="protein sequence ID" value="KAK9117288.1"/>
    <property type="molecule type" value="Genomic_DNA"/>
</dbReference>
<proteinExistence type="predicted"/>
<dbReference type="AlphaFoldDB" id="A0AAP0ILU4"/>
<accession>A0AAP0ILU4</accession>
<evidence type="ECO:0000259" key="1">
    <source>
        <dbReference type="Pfam" id="PF22936"/>
    </source>
</evidence>
<feature type="domain" description="Retrovirus-related Pol polyprotein from transposon TNT 1-94-like beta-barrel" evidence="1">
    <location>
        <begin position="1"/>
        <end position="58"/>
    </location>
</feature>
<name>A0AAP0ILU4_9MAGN</name>
<sequence>MTNSPNSFHSYNLCPSNRKIATADGSLTIVARMGDIHLTPTFILKDVLHFSKLSTNLI</sequence>
<evidence type="ECO:0000313" key="3">
    <source>
        <dbReference type="Proteomes" id="UP001417504"/>
    </source>
</evidence>